<dbReference type="EC" id="2.7.13.3" evidence="3"/>
<dbReference type="SMART" id="SM00304">
    <property type="entry name" value="HAMP"/>
    <property type="match status" value="1"/>
</dbReference>
<dbReference type="InterPro" id="IPR003661">
    <property type="entry name" value="HisK_dim/P_dom"/>
</dbReference>
<evidence type="ECO:0000256" key="9">
    <source>
        <dbReference type="ARBA" id="ARBA00022777"/>
    </source>
</evidence>
<keyword evidence="7 15" id="KW-0812">Transmembrane</keyword>
<dbReference type="GO" id="GO:0000155">
    <property type="term" value="F:phosphorelay sensor kinase activity"/>
    <property type="evidence" value="ECO:0007669"/>
    <property type="project" value="InterPro"/>
</dbReference>
<comment type="caution">
    <text evidence="18">The sequence shown here is derived from an EMBL/GenBank/DDBJ whole genome shotgun (WGS) entry which is preliminary data.</text>
</comment>
<evidence type="ECO:0000256" key="14">
    <source>
        <dbReference type="SAM" id="Coils"/>
    </source>
</evidence>
<keyword evidence="6" id="KW-0808">Transferase</keyword>
<keyword evidence="8" id="KW-0547">Nucleotide-binding</keyword>
<reference evidence="18" key="1">
    <citation type="submission" date="2017-05" db="EMBL/GenBank/DDBJ databases">
        <authorList>
            <person name="Varghese N."/>
            <person name="Submissions S."/>
        </authorList>
    </citation>
    <scope>NUCLEOTIDE SEQUENCE</scope>
    <source>
        <strain evidence="18">Su22</strain>
    </source>
</reference>
<dbReference type="SUPFAM" id="SSF55874">
    <property type="entry name" value="ATPase domain of HSP90 chaperone/DNA topoisomerase II/histidine kinase"/>
    <property type="match status" value="1"/>
</dbReference>
<dbReference type="EMBL" id="FXUF01000003">
    <property type="protein sequence ID" value="SMP48198.1"/>
    <property type="molecule type" value="Genomic_DNA"/>
</dbReference>
<dbReference type="PANTHER" id="PTHR45528">
    <property type="entry name" value="SENSOR HISTIDINE KINASE CPXA"/>
    <property type="match status" value="1"/>
</dbReference>
<comment type="catalytic activity">
    <reaction evidence="1">
        <text>ATP + protein L-histidine = ADP + protein N-phospho-L-histidine.</text>
        <dbReference type="EC" id="2.7.13.3"/>
    </reaction>
</comment>
<evidence type="ECO:0000259" key="16">
    <source>
        <dbReference type="PROSITE" id="PS50109"/>
    </source>
</evidence>
<dbReference type="RefSeq" id="WP_283408491.1">
    <property type="nucleotide sequence ID" value="NZ_FXUF01000003.1"/>
</dbReference>
<keyword evidence="9 18" id="KW-0418">Kinase</keyword>
<dbReference type="Pfam" id="PF00512">
    <property type="entry name" value="HisKA"/>
    <property type="match status" value="1"/>
</dbReference>
<dbReference type="InterPro" id="IPR003660">
    <property type="entry name" value="HAMP_dom"/>
</dbReference>
<dbReference type="PROSITE" id="PS50109">
    <property type="entry name" value="HIS_KIN"/>
    <property type="match status" value="1"/>
</dbReference>
<dbReference type="InterPro" id="IPR036890">
    <property type="entry name" value="HATPase_C_sf"/>
</dbReference>
<dbReference type="InterPro" id="IPR005467">
    <property type="entry name" value="His_kinase_dom"/>
</dbReference>
<dbReference type="FunFam" id="3.30.565.10:FF:000006">
    <property type="entry name" value="Sensor histidine kinase WalK"/>
    <property type="match status" value="1"/>
</dbReference>
<evidence type="ECO:0000256" key="4">
    <source>
        <dbReference type="ARBA" id="ARBA00022475"/>
    </source>
</evidence>
<evidence type="ECO:0000256" key="1">
    <source>
        <dbReference type="ARBA" id="ARBA00000085"/>
    </source>
</evidence>
<evidence type="ECO:0000256" key="15">
    <source>
        <dbReference type="SAM" id="Phobius"/>
    </source>
</evidence>
<keyword evidence="14" id="KW-0175">Coiled coil</keyword>
<dbReference type="Pfam" id="PF00672">
    <property type="entry name" value="HAMP"/>
    <property type="match status" value="1"/>
</dbReference>
<dbReference type="Proteomes" id="UP001158066">
    <property type="component" value="Unassembled WGS sequence"/>
</dbReference>
<dbReference type="CDD" id="cd00082">
    <property type="entry name" value="HisKA"/>
    <property type="match status" value="1"/>
</dbReference>
<dbReference type="InterPro" id="IPR050398">
    <property type="entry name" value="HssS/ArlS-like"/>
</dbReference>
<evidence type="ECO:0000256" key="5">
    <source>
        <dbReference type="ARBA" id="ARBA00022553"/>
    </source>
</evidence>
<dbReference type="Gene3D" id="6.10.340.10">
    <property type="match status" value="1"/>
</dbReference>
<evidence type="ECO:0000256" key="2">
    <source>
        <dbReference type="ARBA" id="ARBA00004651"/>
    </source>
</evidence>
<keyword evidence="5" id="KW-0597">Phosphoprotein</keyword>
<keyword evidence="11 15" id="KW-1133">Transmembrane helix</keyword>
<gene>
    <name evidence="18" type="ORF">SAMN06296020_103221</name>
</gene>
<name>A0AA46AID9_9CLOT</name>
<comment type="subcellular location">
    <subcellularLocation>
        <location evidence="2">Cell membrane</location>
        <topology evidence="2">Multi-pass membrane protein</topology>
    </subcellularLocation>
</comment>
<proteinExistence type="predicted"/>
<sequence>MNKISIKWKIYLFLLGFCALLLLILWLFQVIFLDSFYKKIKISEVKSAAATIVRQIDDDNLQEVVEAFAENNDLCIEVLSESGTQLYSAHASRNCMIHSMPVHEKINLVVKTLESGGELLEYLNPDSNRLPRPSAPLTTGSVDTTSDTFRRIPPIDRNPNQSIIYSKIITDEHGKIVVVLINSMIIPVNATTQTLRVQLSYITILMVLFSIFMAFFIAKRVSTPIEKLNESAKTLAKGNYETIFSGTGYREINELSDTLNQTAKELSQVEKLRQDLIANISHDLRTPLTLISGYAEAMRDLPGEMKSENAQIILDETNRLSTMVNDLLDISKLQSGMHQVSPAIYDLTEQLQKTIHRLNELLKNDGYEISFNHDHHVLINADESKIAQAFYNLLINAVNYTGDDKKVVVTQRITDDSVTIEVMNTGAGIEAEMLPYIWDRYFKIDENHRRGVTGTGLGLSIVKSIVELHQGQYGVISHPDENTIFWFSLPHHFINV</sequence>
<evidence type="ECO:0000256" key="8">
    <source>
        <dbReference type="ARBA" id="ARBA00022741"/>
    </source>
</evidence>
<dbReference type="AlphaFoldDB" id="A0AA46AID9"/>
<evidence type="ECO:0000256" key="7">
    <source>
        <dbReference type="ARBA" id="ARBA00022692"/>
    </source>
</evidence>
<evidence type="ECO:0000313" key="19">
    <source>
        <dbReference type="Proteomes" id="UP001158066"/>
    </source>
</evidence>
<accession>A0AA46AID9</accession>
<dbReference type="InterPro" id="IPR036097">
    <property type="entry name" value="HisK_dim/P_sf"/>
</dbReference>
<dbReference type="Gene3D" id="1.10.287.130">
    <property type="match status" value="1"/>
</dbReference>
<evidence type="ECO:0000256" key="10">
    <source>
        <dbReference type="ARBA" id="ARBA00022840"/>
    </source>
</evidence>
<keyword evidence="4" id="KW-1003">Cell membrane</keyword>
<dbReference type="SUPFAM" id="SSF158472">
    <property type="entry name" value="HAMP domain-like"/>
    <property type="match status" value="1"/>
</dbReference>
<organism evidence="18 19">
    <name type="scientific">Anoxynatronum buryatiense</name>
    <dbReference type="NCBI Taxonomy" id="489973"/>
    <lineage>
        <taxon>Bacteria</taxon>
        <taxon>Bacillati</taxon>
        <taxon>Bacillota</taxon>
        <taxon>Clostridia</taxon>
        <taxon>Eubacteriales</taxon>
        <taxon>Clostridiaceae</taxon>
        <taxon>Anoxynatronum</taxon>
    </lineage>
</organism>
<dbReference type="InterPro" id="IPR003594">
    <property type="entry name" value="HATPase_dom"/>
</dbReference>
<dbReference type="PRINTS" id="PR00344">
    <property type="entry name" value="BCTRLSENSOR"/>
</dbReference>
<protein>
    <recommendedName>
        <fullName evidence="3">histidine kinase</fullName>
        <ecNumber evidence="3">2.7.13.3</ecNumber>
    </recommendedName>
</protein>
<evidence type="ECO:0000256" key="12">
    <source>
        <dbReference type="ARBA" id="ARBA00023012"/>
    </source>
</evidence>
<evidence type="ECO:0000256" key="3">
    <source>
        <dbReference type="ARBA" id="ARBA00012438"/>
    </source>
</evidence>
<evidence type="ECO:0000256" key="13">
    <source>
        <dbReference type="ARBA" id="ARBA00023136"/>
    </source>
</evidence>
<keyword evidence="19" id="KW-1185">Reference proteome</keyword>
<dbReference type="Gene3D" id="3.30.565.10">
    <property type="entry name" value="Histidine kinase-like ATPase, C-terminal domain"/>
    <property type="match status" value="1"/>
</dbReference>
<evidence type="ECO:0000313" key="18">
    <source>
        <dbReference type="EMBL" id="SMP48198.1"/>
    </source>
</evidence>
<dbReference type="InterPro" id="IPR004358">
    <property type="entry name" value="Sig_transdc_His_kin-like_C"/>
</dbReference>
<evidence type="ECO:0000259" key="17">
    <source>
        <dbReference type="PROSITE" id="PS50885"/>
    </source>
</evidence>
<evidence type="ECO:0000256" key="11">
    <source>
        <dbReference type="ARBA" id="ARBA00022989"/>
    </source>
</evidence>
<dbReference type="Pfam" id="PF02518">
    <property type="entry name" value="HATPase_c"/>
    <property type="match status" value="1"/>
</dbReference>
<keyword evidence="10" id="KW-0067">ATP-binding</keyword>
<feature type="transmembrane region" description="Helical" evidence="15">
    <location>
        <begin position="199"/>
        <end position="218"/>
    </location>
</feature>
<dbReference type="GO" id="GO:0005886">
    <property type="term" value="C:plasma membrane"/>
    <property type="evidence" value="ECO:0007669"/>
    <property type="project" value="UniProtKB-SubCell"/>
</dbReference>
<keyword evidence="13 15" id="KW-0472">Membrane</keyword>
<dbReference type="GO" id="GO:0005524">
    <property type="term" value="F:ATP binding"/>
    <property type="evidence" value="ECO:0007669"/>
    <property type="project" value="UniProtKB-KW"/>
</dbReference>
<feature type="coiled-coil region" evidence="14">
    <location>
        <begin position="252"/>
        <end position="279"/>
    </location>
</feature>
<dbReference type="SMART" id="SM00388">
    <property type="entry name" value="HisKA"/>
    <property type="match status" value="1"/>
</dbReference>
<keyword evidence="12" id="KW-0902">Two-component regulatory system</keyword>
<dbReference type="SMART" id="SM00387">
    <property type="entry name" value="HATPase_c"/>
    <property type="match status" value="1"/>
</dbReference>
<feature type="domain" description="Histidine kinase" evidence="16">
    <location>
        <begin position="279"/>
        <end position="493"/>
    </location>
</feature>
<feature type="domain" description="HAMP" evidence="17">
    <location>
        <begin position="219"/>
        <end position="271"/>
    </location>
</feature>
<dbReference type="PANTHER" id="PTHR45528:SF1">
    <property type="entry name" value="SENSOR HISTIDINE KINASE CPXA"/>
    <property type="match status" value="1"/>
</dbReference>
<dbReference type="CDD" id="cd06225">
    <property type="entry name" value="HAMP"/>
    <property type="match status" value="1"/>
</dbReference>
<dbReference type="FunFam" id="1.10.287.130:FF:000001">
    <property type="entry name" value="Two-component sensor histidine kinase"/>
    <property type="match status" value="1"/>
</dbReference>
<dbReference type="PROSITE" id="PS50885">
    <property type="entry name" value="HAMP"/>
    <property type="match status" value="1"/>
</dbReference>
<dbReference type="SUPFAM" id="SSF47384">
    <property type="entry name" value="Homodimeric domain of signal transducing histidine kinase"/>
    <property type="match status" value="1"/>
</dbReference>
<evidence type="ECO:0000256" key="6">
    <source>
        <dbReference type="ARBA" id="ARBA00022679"/>
    </source>
</evidence>